<gene>
    <name evidence="1" type="ORF">SDC9_202549</name>
</gene>
<dbReference type="AlphaFoldDB" id="A0A645ITZ2"/>
<organism evidence="1">
    <name type="scientific">bioreactor metagenome</name>
    <dbReference type="NCBI Taxonomy" id="1076179"/>
    <lineage>
        <taxon>unclassified sequences</taxon>
        <taxon>metagenomes</taxon>
        <taxon>ecological metagenomes</taxon>
    </lineage>
</organism>
<reference evidence="1" key="1">
    <citation type="submission" date="2019-08" db="EMBL/GenBank/DDBJ databases">
        <authorList>
            <person name="Kucharzyk K."/>
            <person name="Murdoch R.W."/>
            <person name="Higgins S."/>
            <person name="Loffler F."/>
        </authorList>
    </citation>
    <scope>NUCLEOTIDE SEQUENCE</scope>
</reference>
<comment type="caution">
    <text evidence="1">The sequence shown here is derived from an EMBL/GenBank/DDBJ whole genome shotgun (WGS) entry which is preliminary data.</text>
</comment>
<proteinExistence type="predicted"/>
<sequence>MKAEVVRVYYDAALGVDRAGDADADRTGAKAVDERGDFLHERIALLGGNTRAAQHRASIGEQRLNACAAYVDAQIHHSSSWWLCESSSQRRSNSLAAS</sequence>
<protein>
    <submittedName>
        <fullName evidence="1">Uncharacterized protein</fullName>
    </submittedName>
</protein>
<dbReference type="EMBL" id="VSSQ01123532">
    <property type="protein sequence ID" value="MPN54871.1"/>
    <property type="molecule type" value="Genomic_DNA"/>
</dbReference>
<name>A0A645ITZ2_9ZZZZ</name>
<evidence type="ECO:0000313" key="1">
    <source>
        <dbReference type="EMBL" id="MPN54871.1"/>
    </source>
</evidence>
<accession>A0A645ITZ2</accession>